<evidence type="ECO:0000256" key="1">
    <source>
        <dbReference type="SAM" id="MobiDB-lite"/>
    </source>
</evidence>
<dbReference type="AlphaFoldDB" id="A0A1J9R4U4"/>
<dbReference type="EMBL" id="MNUE01000011">
    <property type="protein sequence ID" value="OJD36486.1"/>
    <property type="molecule type" value="Genomic_DNA"/>
</dbReference>
<keyword evidence="2" id="KW-1133">Transmembrane helix</keyword>
<keyword evidence="2" id="KW-0472">Membrane</keyword>
<dbReference type="Proteomes" id="UP000183809">
    <property type="component" value="Unassembled WGS sequence"/>
</dbReference>
<organism evidence="3 4">
    <name type="scientific">Diplodia corticola</name>
    <dbReference type="NCBI Taxonomy" id="236234"/>
    <lineage>
        <taxon>Eukaryota</taxon>
        <taxon>Fungi</taxon>
        <taxon>Dikarya</taxon>
        <taxon>Ascomycota</taxon>
        <taxon>Pezizomycotina</taxon>
        <taxon>Dothideomycetes</taxon>
        <taxon>Dothideomycetes incertae sedis</taxon>
        <taxon>Botryosphaeriales</taxon>
        <taxon>Botryosphaeriaceae</taxon>
        <taxon>Diplodia</taxon>
    </lineage>
</organism>
<sequence length="473" mass="54912">MTESAISWKDRFARRRCQLYRPENVKPLRTVPLHAARRRFLSYRENLDPPVQSQYTARKLFLQDSEVKVPNEAAIVMVDDRQDLTGGPKTMEREWDSQGPPVNYMRYPPIGESIFREIVTIPELENRLSEDRQILGAEKRNMVGEETSDPRRISGRGFRRSRSLPLSDPSENSKGYYYEAQVSFLVSGVDEWFWTSYLFVDTYFGKEEDYNSCYANPDVTTGTDPASGSIQLKHQVWNPREYFLAVLTQRMRQVTGEWTYLINTFEAQMNIYQEDRESCKGFVDGPDLANTESLSNTVDTIRRFRDCLARTLDAWDTFQSGEKRYLETAGSDQLRRQWGTYLASVDKSISALRVMHRLLEQKLDLFDSKLGNLMNASSLNQSVVSSRQGSDIGIFTRLSVLYQPFSLVTAIFSMTMIPDDPKKRQTLYIGYSCLLVLFFFFTYLSFRYPKAQDEDDTPHIWYFFSTGSEYHTT</sequence>
<feature type="compositionally biased region" description="Basic and acidic residues" evidence="1">
    <location>
        <begin position="143"/>
        <end position="152"/>
    </location>
</feature>
<feature type="transmembrane region" description="Helical" evidence="2">
    <location>
        <begin position="426"/>
        <end position="446"/>
    </location>
</feature>
<accession>A0A1J9R4U4</accession>
<feature type="transmembrane region" description="Helical" evidence="2">
    <location>
        <begin position="394"/>
        <end position="414"/>
    </location>
</feature>
<gene>
    <name evidence="3" type="ORF">BKCO1_1100035</name>
</gene>
<evidence type="ECO:0000313" key="3">
    <source>
        <dbReference type="EMBL" id="OJD36486.1"/>
    </source>
</evidence>
<dbReference type="GeneID" id="31010649"/>
<proteinExistence type="predicted"/>
<name>A0A1J9R4U4_9PEZI</name>
<dbReference type="OrthoDB" id="5428055at2759"/>
<reference evidence="3 4" key="1">
    <citation type="submission" date="2016-10" db="EMBL/GenBank/DDBJ databases">
        <title>Proteomics and genomics reveal pathogen-plant mechanisms compatible with a hemibiotrophic lifestyle of Diplodia corticola.</title>
        <authorList>
            <person name="Fernandes I."/>
            <person name="De Jonge R."/>
            <person name="Van De Peer Y."/>
            <person name="Devreese B."/>
            <person name="Alves A."/>
            <person name="Esteves A.C."/>
        </authorList>
    </citation>
    <scope>NUCLEOTIDE SEQUENCE [LARGE SCALE GENOMIC DNA]</scope>
    <source>
        <strain evidence="3 4">CBS 112549</strain>
    </source>
</reference>
<evidence type="ECO:0000313" key="4">
    <source>
        <dbReference type="Proteomes" id="UP000183809"/>
    </source>
</evidence>
<comment type="caution">
    <text evidence="3">The sequence shown here is derived from an EMBL/GenBank/DDBJ whole genome shotgun (WGS) entry which is preliminary data.</text>
</comment>
<dbReference type="STRING" id="236234.A0A1J9R4U4"/>
<dbReference type="RefSeq" id="XP_020132746.1">
    <property type="nucleotide sequence ID" value="XM_020270390.1"/>
</dbReference>
<protein>
    <submittedName>
        <fullName evidence="3">Transcription factor sef1</fullName>
    </submittedName>
</protein>
<evidence type="ECO:0000256" key="2">
    <source>
        <dbReference type="SAM" id="Phobius"/>
    </source>
</evidence>
<keyword evidence="4" id="KW-1185">Reference proteome</keyword>
<feature type="region of interest" description="Disordered" evidence="1">
    <location>
        <begin position="143"/>
        <end position="170"/>
    </location>
</feature>
<keyword evidence="2" id="KW-0812">Transmembrane</keyword>
<feature type="compositionally biased region" description="Basic residues" evidence="1">
    <location>
        <begin position="153"/>
        <end position="162"/>
    </location>
</feature>